<comment type="caution">
    <text evidence="11">The sequence shown here is derived from an EMBL/GenBank/DDBJ whole genome shotgun (WGS) entry which is preliminary data.</text>
</comment>
<dbReference type="SMART" id="SM00235">
    <property type="entry name" value="ZnMc"/>
    <property type="match status" value="1"/>
</dbReference>
<keyword evidence="2" id="KW-0645">Protease</keyword>
<feature type="active site" evidence="7">
    <location>
        <position position="271"/>
    </location>
</feature>
<dbReference type="PRINTS" id="PR00138">
    <property type="entry name" value="MATRIXIN"/>
</dbReference>
<evidence type="ECO:0000256" key="1">
    <source>
        <dbReference type="ARBA" id="ARBA00009614"/>
    </source>
</evidence>
<evidence type="ECO:0000256" key="4">
    <source>
        <dbReference type="ARBA" id="ARBA00022801"/>
    </source>
</evidence>
<feature type="binding site" evidence="8">
    <location>
        <position position="229"/>
    </location>
    <ligand>
        <name>Ca(2+)</name>
        <dbReference type="ChEBI" id="CHEBI:29108"/>
        <label>3</label>
    </ligand>
</feature>
<evidence type="ECO:0000256" key="8">
    <source>
        <dbReference type="PIRSR" id="PIRSR621190-2"/>
    </source>
</evidence>
<dbReference type="InterPro" id="IPR006026">
    <property type="entry name" value="Peptidase_Metallo"/>
</dbReference>
<name>A0A6A1W920_9ROSI</name>
<evidence type="ECO:0000256" key="5">
    <source>
        <dbReference type="ARBA" id="ARBA00022833"/>
    </source>
</evidence>
<dbReference type="InterPro" id="IPR001818">
    <property type="entry name" value="Pept_M10_metallopeptidase"/>
</dbReference>
<dbReference type="GO" id="GO:0030198">
    <property type="term" value="P:extracellular matrix organization"/>
    <property type="evidence" value="ECO:0007669"/>
    <property type="project" value="TreeGrafter"/>
</dbReference>
<feature type="binding site" evidence="8">
    <location>
        <position position="274"/>
    </location>
    <ligand>
        <name>Zn(2+)</name>
        <dbReference type="ChEBI" id="CHEBI:29105"/>
        <label>2</label>
        <note>catalytic</note>
    </ligand>
</feature>
<keyword evidence="4" id="KW-0378">Hydrolase</keyword>
<keyword evidence="3 8" id="KW-0479">Metal-binding</keyword>
<dbReference type="PANTHER" id="PTHR10201">
    <property type="entry name" value="MATRIX METALLOPROTEINASE"/>
    <property type="match status" value="1"/>
</dbReference>
<evidence type="ECO:0000256" key="6">
    <source>
        <dbReference type="ARBA" id="ARBA00023049"/>
    </source>
</evidence>
<evidence type="ECO:0000313" key="12">
    <source>
        <dbReference type="Proteomes" id="UP000516437"/>
    </source>
</evidence>
<proteinExistence type="inferred from homology"/>
<keyword evidence="12" id="KW-1185">Reference proteome</keyword>
<feature type="binding site" evidence="8">
    <location>
        <position position="288"/>
    </location>
    <ligand>
        <name>Zn(2+)</name>
        <dbReference type="ChEBI" id="CHEBI:29105"/>
        <label>2</label>
        <note>catalytic</note>
    </ligand>
</feature>
<dbReference type="GO" id="GO:0006508">
    <property type="term" value="P:proteolysis"/>
    <property type="evidence" value="ECO:0007669"/>
    <property type="project" value="UniProtKB-KW"/>
</dbReference>
<dbReference type="InterPro" id="IPR002477">
    <property type="entry name" value="Peptidoglycan-bd-like"/>
</dbReference>
<protein>
    <submittedName>
        <fullName evidence="11">Metalloendoproteinase 1</fullName>
    </submittedName>
</protein>
<dbReference type="Pfam" id="PF01471">
    <property type="entry name" value="PG_binding_1"/>
    <property type="match status" value="1"/>
</dbReference>
<dbReference type="InterPro" id="IPR036365">
    <property type="entry name" value="PGBD-like_sf"/>
</dbReference>
<reference evidence="11 12" key="1">
    <citation type="journal article" date="2019" name="Plant Biotechnol. J.">
        <title>The red bayberry genome and genetic basis of sex determination.</title>
        <authorList>
            <person name="Jia H.M."/>
            <person name="Jia H.J."/>
            <person name="Cai Q.L."/>
            <person name="Wang Y."/>
            <person name="Zhao H.B."/>
            <person name="Yang W.F."/>
            <person name="Wang G.Y."/>
            <person name="Li Y.H."/>
            <person name="Zhan D.L."/>
            <person name="Shen Y.T."/>
            <person name="Niu Q.F."/>
            <person name="Chang L."/>
            <person name="Qiu J."/>
            <person name="Zhao L."/>
            <person name="Xie H.B."/>
            <person name="Fu W.Y."/>
            <person name="Jin J."/>
            <person name="Li X.W."/>
            <person name="Jiao Y."/>
            <person name="Zhou C.C."/>
            <person name="Tu T."/>
            <person name="Chai C.Y."/>
            <person name="Gao J.L."/>
            <person name="Fan L.J."/>
            <person name="van de Weg E."/>
            <person name="Wang J.Y."/>
            <person name="Gao Z.S."/>
        </authorList>
    </citation>
    <scope>NUCLEOTIDE SEQUENCE [LARGE SCALE GENOMIC DNA]</scope>
    <source>
        <tissue evidence="11">Leaves</tissue>
    </source>
</reference>
<keyword evidence="8" id="KW-0106">Calcium</keyword>
<comment type="cofactor">
    <cofactor evidence="8">
        <name>Ca(2+)</name>
        <dbReference type="ChEBI" id="CHEBI:29108"/>
    </cofactor>
    <text evidence="8">Can bind about 5 Ca(2+) ions per subunit.</text>
</comment>
<dbReference type="GO" id="GO:0004222">
    <property type="term" value="F:metalloendopeptidase activity"/>
    <property type="evidence" value="ECO:0007669"/>
    <property type="project" value="InterPro"/>
</dbReference>
<sequence length="353" mass="39641">MVMIYSKAISLFSSTLLPLVLLPLLSCATSPETHNQKKLAFECSKNLRGYRHGKKIKDIHDLKKYLEHFGFLNYGCLNTHTNDNDFDEFLESAVKTYQHNYHLNVSGTLDTQTVSKMTMLRCGVADIINGTNWMHYGKKRHDYRHGLLHTVSHYSFFKDSPKWPASQYHLTYGVLQSTPVEAIDPVARAFKTWAAYSQFTFSQAETLADAKIKIRSERMDHRDGNPFDGAHGILALAFSPTNGRFRYNVDEQWSVGAKPCVVELETVALHEIGHHLGLEHNSIKEAIMYPLIDDGATKGCSNSTTVLVMAITTTVTGWANFQILATTTTTVKYSNQHLVVTDLAVAVPGYLHV</sequence>
<feature type="binding site" evidence="8">
    <location>
        <position position="251"/>
    </location>
    <ligand>
        <name>Ca(2+)</name>
        <dbReference type="ChEBI" id="CHEBI:29108"/>
        <label>1</label>
    </ligand>
</feature>
<dbReference type="GO" id="GO:0030574">
    <property type="term" value="P:collagen catabolic process"/>
    <property type="evidence" value="ECO:0007669"/>
    <property type="project" value="TreeGrafter"/>
</dbReference>
<feature type="binding site" evidence="8">
    <location>
        <position position="223"/>
    </location>
    <ligand>
        <name>Zn(2+)</name>
        <dbReference type="ChEBI" id="CHEBI:29105"/>
        <label>1</label>
    </ligand>
</feature>
<feature type="binding site" evidence="8">
    <location>
        <position position="280"/>
    </location>
    <ligand>
        <name>Zn(2+)</name>
        <dbReference type="ChEBI" id="CHEBI:29105"/>
        <label>2</label>
        <note>catalytic</note>
    </ligand>
</feature>
<evidence type="ECO:0000313" key="11">
    <source>
        <dbReference type="EMBL" id="KAB1219280.1"/>
    </source>
</evidence>
<feature type="binding site" evidence="8">
    <location>
        <position position="270"/>
    </location>
    <ligand>
        <name>Zn(2+)</name>
        <dbReference type="ChEBI" id="CHEBI:29105"/>
        <label>2</label>
        <note>catalytic</note>
    </ligand>
</feature>
<dbReference type="InterPro" id="IPR024079">
    <property type="entry name" value="MetalloPept_cat_dom_sf"/>
</dbReference>
<evidence type="ECO:0000256" key="7">
    <source>
        <dbReference type="PIRSR" id="PIRSR621190-1"/>
    </source>
</evidence>
<comment type="similarity">
    <text evidence="1">Belongs to the peptidase M10A family. Matrix metalloproteinases (MMPs) subfamily.</text>
</comment>
<evidence type="ECO:0000256" key="2">
    <source>
        <dbReference type="ARBA" id="ARBA00022670"/>
    </source>
</evidence>
<dbReference type="AlphaFoldDB" id="A0A6A1W920"/>
<accession>A0A6A1W920</accession>
<dbReference type="Gene3D" id="3.40.390.10">
    <property type="entry name" value="Collagenase (Catalytic Domain)"/>
    <property type="match status" value="1"/>
</dbReference>
<feature type="binding site" description="in inhibited form" evidence="8">
    <location>
        <position position="122"/>
    </location>
    <ligand>
        <name>Zn(2+)</name>
        <dbReference type="ChEBI" id="CHEBI:29105"/>
        <label>2</label>
        <note>catalytic</note>
    </ligand>
</feature>
<dbReference type="PANTHER" id="PTHR10201:SF213">
    <property type="entry name" value="METALLOENDOPROTEINASE 2-MMP-LIKE"/>
    <property type="match status" value="1"/>
</dbReference>
<evidence type="ECO:0000256" key="3">
    <source>
        <dbReference type="ARBA" id="ARBA00022723"/>
    </source>
</evidence>
<dbReference type="EMBL" id="RXIC02000021">
    <property type="protein sequence ID" value="KAB1219280.1"/>
    <property type="molecule type" value="Genomic_DNA"/>
</dbReference>
<dbReference type="GO" id="GO:0031012">
    <property type="term" value="C:extracellular matrix"/>
    <property type="evidence" value="ECO:0007669"/>
    <property type="project" value="InterPro"/>
</dbReference>
<feature type="signal peptide" evidence="9">
    <location>
        <begin position="1"/>
        <end position="27"/>
    </location>
</feature>
<evidence type="ECO:0000259" key="10">
    <source>
        <dbReference type="SMART" id="SM00235"/>
    </source>
</evidence>
<feature type="domain" description="Peptidase metallopeptidase" evidence="10">
    <location>
        <begin position="159"/>
        <end position="323"/>
    </location>
</feature>
<dbReference type="OrthoDB" id="406838at2759"/>
<evidence type="ECO:0000256" key="9">
    <source>
        <dbReference type="SAM" id="SignalP"/>
    </source>
</evidence>
<keyword evidence="5 8" id="KW-0862">Zinc</keyword>
<feature type="binding site" evidence="8">
    <location>
        <position position="251"/>
    </location>
    <ligand>
        <name>Ca(2+)</name>
        <dbReference type="ChEBI" id="CHEBI:29108"/>
        <label>3</label>
    </ligand>
</feature>
<dbReference type="Proteomes" id="UP000516437">
    <property type="component" value="Chromosome 3"/>
</dbReference>
<comment type="cofactor">
    <cofactor evidence="8">
        <name>Zn(2+)</name>
        <dbReference type="ChEBI" id="CHEBI:29105"/>
    </cofactor>
    <text evidence="8">Binds 2 Zn(2+) ions per subunit.</text>
</comment>
<dbReference type="SUPFAM" id="SSF55486">
    <property type="entry name" value="Metalloproteases ('zincins'), catalytic domain"/>
    <property type="match status" value="1"/>
</dbReference>
<feature type="binding site" evidence="8">
    <location>
        <position position="228"/>
    </location>
    <ligand>
        <name>Ca(2+)</name>
        <dbReference type="ChEBI" id="CHEBI:29108"/>
        <label>3</label>
    </ligand>
</feature>
<dbReference type="SUPFAM" id="SSF47090">
    <property type="entry name" value="PGBD-like"/>
    <property type="match status" value="1"/>
</dbReference>
<keyword evidence="9" id="KW-0732">Signal</keyword>
<feature type="chain" id="PRO_5025470949" evidence="9">
    <location>
        <begin position="28"/>
        <end position="353"/>
    </location>
</feature>
<organism evidence="11 12">
    <name type="scientific">Morella rubra</name>
    <name type="common">Chinese bayberry</name>
    <dbReference type="NCBI Taxonomy" id="262757"/>
    <lineage>
        <taxon>Eukaryota</taxon>
        <taxon>Viridiplantae</taxon>
        <taxon>Streptophyta</taxon>
        <taxon>Embryophyta</taxon>
        <taxon>Tracheophyta</taxon>
        <taxon>Spermatophyta</taxon>
        <taxon>Magnoliopsida</taxon>
        <taxon>eudicotyledons</taxon>
        <taxon>Gunneridae</taxon>
        <taxon>Pentapetalae</taxon>
        <taxon>rosids</taxon>
        <taxon>fabids</taxon>
        <taxon>Fagales</taxon>
        <taxon>Myricaceae</taxon>
        <taxon>Morella</taxon>
    </lineage>
</organism>
<feature type="binding site" evidence="8">
    <location>
        <position position="221"/>
    </location>
    <ligand>
        <name>Zn(2+)</name>
        <dbReference type="ChEBI" id="CHEBI:29105"/>
        <label>1</label>
    </ligand>
</feature>
<dbReference type="InterPro" id="IPR021190">
    <property type="entry name" value="Pept_M10A"/>
</dbReference>
<dbReference type="GO" id="GO:0008270">
    <property type="term" value="F:zinc ion binding"/>
    <property type="evidence" value="ECO:0007669"/>
    <property type="project" value="InterPro"/>
</dbReference>
<keyword evidence="6" id="KW-0482">Metalloprotease</keyword>
<dbReference type="Pfam" id="PF00413">
    <property type="entry name" value="Peptidase_M10"/>
    <property type="match status" value="1"/>
</dbReference>
<gene>
    <name evidence="11" type="ORF">CJ030_MR3G001237</name>
</gene>